<evidence type="ECO:0000256" key="1">
    <source>
        <dbReference type="ARBA" id="ARBA00006484"/>
    </source>
</evidence>
<evidence type="ECO:0000256" key="3">
    <source>
        <dbReference type="RuleBase" id="RU000363"/>
    </source>
</evidence>
<reference evidence="5 6" key="1">
    <citation type="submission" date="2021-08" db="EMBL/GenBank/DDBJ databases">
        <title>Draft Genome Sequence of Phanerochaete sordida strain YK-624.</title>
        <authorList>
            <person name="Mori T."/>
            <person name="Dohra H."/>
            <person name="Suzuki T."/>
            <person name="Kawagishi H."/>
            <person name="Hirai H."/>
        </authorList>
    </citation>
    <scope>NUCLEOTIDE SEQUENCE [LARGE SCALE GENOMIC DNA]</scope>
    <source>
        <strain evidence="5 6">YK-624</strain>
    </source>
</reference>
<dbReference type="GO" id="GO:0016491">
    <property type="term" value="F:oxidoreductase activity"/>
    <property type="evidence" value="ECO:0007669"/>
    <property type="project" value="UniProtKB-KW"/>
</dbReference>
<organism evidence="5 6">
    <name type="scientific">Phanerochaete sordida</name>
    <dbReference type="NCBI Taxonomy" id="48140"/>
    <lineage>
        <taxon>Eukaryota</taxon>
        <taxon>Fungi</taxon>
        <taxon>Dikarya</taxon>
        <taxon>Basidiomycota</taxon>
        <taxon>Agaricomycotina</taxon>
        <taxon>Agaricomycetes</taxon>
        <taxon>Polyporales</taxon>
        <taxon>Phanerochaetaceae</taxon>
        <taxon>Phanerochaete</taxon>
    </lineage>
</organism>
<dbReference type="SUPFAM" id="SSF51735">
    <property type="entry name" value="NAD(P)-binding Rossmann-fold domains"/>
    <property type="match status" value="1"/>
</dbReference>
<evidence type="ECO:0000256" key="2">
    <source>
        <dbReference type="ARBA" id="ARBA00023002"/>
    </source>
</evidence>
<sequence length="286" mass="30682">MSPQLVWLITGTSYGLGRDLTLAALARGDKVIATARARSFARLADLQAAGADVLELDTTAPLPALHAIAEKAVALHGRVDVLVNNAGYIEVGALEELTPEETFNQFNTNVFGCLNVARAFLPYMRPRKTGTVVWLGSIGGWRGSAGFGAYSATKYTVRALAESMHKELAPLGLRSLCFELGYFRTTFLSADHRGAEKARIADYAEIHTKLVPALAAHSGKQLGDPLKGVEVMLDVVRGEGVAAGRATPVVLGLGSDFYADVKSVLEGKLQELEEWKDVICSTDHKD</sequence>
<dbReference type="PANTHER" id="PTHR43976:SF16">
    <property type="entry name" value="SHORT-CHAIN DEHYDROGENASE_REDUCTASE FAMILY PROTEIN"/>
    <property type="match status" value="1"/>
</dbReference>
<dbReference type="Proteomes" id="UP000703269">
    <property type="component" value="Unassembled WGS sequence"/>
</dbReference>
<dbReference type="InterPro" id="IPR051911">
    <property type="entry name" value="SDR_oxidoreductase"/>
</dbReference>
<proteinExistence type="inferred from homology"/>
<protein>
    <submittedName>
        <fullName evidence="5">SDR family oxidoreductase</fullName>
    </submittedName>
</protein>
<dbReference type="PRINTS" id="PR00080">
    <property type="entry name" value="SDRFAMILY"/>
</dbReference>
<dbReference type="EMBL" id="BPQB01000049">
    <property type="protein sequence ID" value="GJE95507.1"/>
    <property type="molecule type" value="Genomic_DNA"/>
</dbReference>
<dbReference type="InterPro" id="IPR002347">
    <property type="entry name" value="SDR_fam"/>
</dbReference>
<evidence type="ECO:0000313" key="5">
    <source>
        <dbReference type="EMBL" id="GJE95507.1"/>
    </source>
</evidence>
<comment type="similarity">
    <text evidence="1 3">Belongs to the short-chain dehydrogenases/reductases (SDR) family.</text>
</comment>
<dbReference type="AlphaFoldDB" id="A0A9P3GI56"/>
<dbReference type="Pfam" id="PF00106">
    <property type="entry name" value="adh_short"/>
    <property type="match status" value="1"/>
</dbReference>
<gene>
    <name evidence="5" type="ORF">PsYK624_116920</name>
</gene>
<keyword evidence="6" id="KW-1185">Reference proteome</keyword>
<evidence type="ECO:0000313" key="6">
    <source>
        <dbReference type="Proteomes" id="UP000703269"/>
    </source>
</evidence>
<dbReference type="SMART" id="SM00822">
    <property type="entry name" value="PKS_KR"/>
    <property type="match status" value="1"/>
</dbReference>
<dbReference type="PANTHER" id="PTHR43976">
    <property type="entry name" value="SHORT CHAIN DEHYDROGENASE"/>
    <property type="match status" value="1"/>
</dbReference>
<comment type="caution">
    <text evidence="5">The sequence shown here is derived from an EMBL/GenBank/DDBJ whole genome shotgun (WGS) entry which is preliminary data.</text>
</comment>
<dbReference type="Gene3D" id="3.40.50.720">
    <property type="entry name" value="NAD(P)-binding Rossmann-like Domain"/>
    <property type="match status" value="1"/>
</dbReference>
<keyword evidence="2" id="KW-0560">Oxidoreductase</keyword>
<dbReference type="CDD" id="cd05374">
    <property type="entry name" value="17beta-HSD-like_SDR_c"/>
    <property type="match status" value="1"/>
</dbReference>
<dbReference type="InterPro" id="IPR057326">
    <property type="entry name" value="KR_dom"/>
</dbReference>
<dbReference type="PRINTS" id="PR00081">
    <property type="entry name" value="GDHRDH"/>
</dbReference>
<accession>A0A9P3GI56</accession>
<dbReference type="InterPro" id="IPR036291">
    <property type="entry name" value="NAD(P)-bd_dom_sf"/>
</dbReference>
<dbReference type="OrthoDB" id="1274115at2759"/>
<evidence type="ECO:0000259" key="4">
    <source>
        <dbReference type="SMART" id="SM00822"/>
    </source>
</evidence>
<feature type="domain" description="Ketoreductase" evidence="4">
    <location>
        <begin position="5"/>
        <end position="203"/>
    </location>
</feature>
<name>A0A9P3GI56_9APHY</name>